<dbReference type="AlphaFoldDB" id="A0A1C7P9E5"/>
<sequence length="297" mass="32823">MKGIQYYDRYRKTIATEQVLGEGYLRFIYGNPLGKLALHTLVKRAFFSRILGRRMDAPSSKKAIADFIREYGIDMDEALLPAENYATFNQFFYRRLKPGARPVCTGTTVAFPADARHSGWQDASAMESVFVKGQQFDLPALLGSAELGERYARGSIVLSRLCPTDYHRYHFAASGTPSPALLIPGPLASVSPYCLRKKLAWLWTNKRELTLLDTPDCGTVAILAVGATGVGAIHQTYTPGQPVAKGDEQGYFAFGGSTIITFFEPGRIRLAPDLLEQTSRCTELYARQGDCMGEIIV</sequence>
<dbReference type="Proteomes" id="UP000176204">
    <property type="component" value="Chromosome I"/>
</dbReference>
<keyword evidence="6" id="KW-1185">Reference proteome</keyword>
<dbReference type="GO" id="GO:0008654">
    <property type="term" value="P:phospholipid biosynthetic process"/>
    <property type="evidence" value="ECO:0007669"/>
    <property type="project" value="InterPro"/>
</dbReference>
<dbReference type="Pfam" id="PF02666">
    <property type="entry name" value="PS_Dcarbxylase"/>
    <property type="match status" value="1"/>
</dbReference>
<accession>A0A1C7P9E5</accession>
<evidence type="ECO:0000256" key="3">
    <source>
        <dbReference type="ARBA" id="ARBA00023239"/>
    </source>
</evidence>
<gene>
    <name evidence="5" type="ORF">PYTT_1925</name>
</gene>
<keyword evidence="4" id="KW-0670">Pyruvate</keyword>
<dbReference type="KEGG" id="agl:PYTT_1925"/>
<dbReference type="RefSeq" id="WP_067777881.1">
    <property type="nucleotide sequence ID" value="NZ_LIGX01000041.1"/>
</dbReference>
<dbReference type="PATRIC" id="fig|1679444.3.peg.1901"/>
<dbReference type="EMBL" id="LT629973">
    <property type="protein sequence ID" value="SEH94204.1"/>
    <property type="molecule type" value="Genomic_DNA"/>
</dbReference>
<dbReference type="OrthoDB" id="9802030at2"/>
<dbReference type="PANTHER" id="PTHR10067">
    <property type="entry name" value="PHOSPHATIDYLSERINE DECARBOXYLASE"/>
    <property type="match status" value="1"/>
</dbReference>
<name>A0A1C7P9E5_9BACT</name>
<protein>
    <submittedName>
        <fullName evidence="5">Phosphatidylserine decarboxylase</fullName>
    </submittedName>
</protein>
<dbReference type="PANTHER" id="PTHR10067:SF17">
    <property type="entry name" value="PHOSPHATIDYLSERINE DECARBOXYLASE PROENZYME 2"/>
    <property type="match status" value="1"/>
</dbReference>
<dbReference type="InterPro" id="IPR003817">
    <property type="entry name" value="PS_Dcarbxylase"/>
</dbReference>
<evidence type="ECO:0000256" key="2">
    <source>
        <dbReference type="ARBA" id="ARBA00023145"/>
    </source>
</evidence>
<evidence type="ECO:0000256" key="4">
    <source>
        <dbReference type="ARBA" id="ARBA00023317"/>
    </source>
</evidence>
<proteinExistence type="predicted"/>
<reference evidence="6" key="1">
    <citation type="submission" date="2016-09" db="EMBL/GenBank/DDBJ databases">
        <authorList>
            <person name="Koehorst J."/>
        </authorList>
    </citation>
    <scope>NUCLEOTIDE SEQUENCE [LARGE SCALE GENOMIC DNA]</scope>
</reference>
<dbReference type="STRING" id="1679444.PYTT_1925"/>
<dbReference type="GO" id="GO:0004609">
    <property type="term" value="F:phosphatidylserine decarboxylase activity"/>
    <property type="evidence" value="ECO:0007669"/>
    <property type="project" value="InterPro"/>
</dbReference>
<evidence type="ECO:0000256" key="1">
    <source>
        <dbReference type="ARBA" id="ARBA00022793"/>
    </source>
</evidence>
<keyword evidence="2" id="KW-0865">Zymogen</keyword>
<evidence type="ECO:0000313" key="6">
    <source>
        <dbReference type="Proteomes" id="UP000176204"/>
    </source>
</evidence>
<keyword evidence="1" id="KW-0210">Decarboxylase</keyword>
<keyword evidence="3" id="KW-0456">Lyase</keyword>
<organism evidence="5 6">
    <name type="scientific">Akkermansia glycaniphila</name>
    <dbReference type="NCBI Taxonomy" id="1679444"/>
    <lineage>
        <taxon>Bacteria</taxon>
        <taxon>Pseudomonadati</taxon>
        <taxon>Verrucomicrobiota</taxon>
        <taxon>Verrucomicrobiia</taxon>
        <taxon>Verrucomicrobiales</taxon>
        <taxon>Akkermansiaceae</taxon>
        <taxon>Akkermansia</taxon>
    </lineage>
</organism>
<evidence type="ECO:0000313" key="5">
    <source>
        <dbReference type="EMBL" id="SEH94204.1"/>
    </source>
</evidence>